<gene>
    <name evidence="1" type="ORF">L6164_036520</name>
</gene>
<comment type="caution">
    <text evidence="1">The sequence shown here is derived from an EMBL/GenBank/DDBJ whole genome shotgun (WGS) entry which is preliminary data.</text>
</comment>
<sequence length="488" mass="54590">MKYSLGRKAYMSSSLTKRSFQVMGFGSHTILLSVFLIFSSFYLDFIIALDTITKSQPIKDPETISSSDNVFKLGFFSPGNSTNRYVGVWYLSESNVIWVANREQPLKDSSGIVTISQDGNLVVMDGKKQVVWSSNVSNLASNSSTKLLDTGNLVLLDDSKGNTLWESFQHPTDSYVPKMKLSTNEITGKKVQMTSWKSPSDPSTGNFSYSIERLSAPETFIWNKTKPYFRTGPWNGRVYLGMPKMKPRYLHGTSFGRDENGTVYSTFSLQDEINNFAIFYLDSQGNFVEKNWQNRKEAATSTFSATGCNIYGFCGSFGTCNAQSSPLCSCLKGFKPNNTEEWSKQNWKSGCVRSVPLECERMKNGDKKRSMTVIIVLAIAVGMMIAVTCSYFLWSWTFKHSAEISDPRSENQILRCIHIGLLCVQELASKRPSMTIVVSMLNTEIVNLPPPGQVAFVQRRNLLSSENCQEEQGVNSANNVTLSEIQGR</sequence>
<proteinExistence type="predicted"/>
<keyword evidence="2" id="KW-1185">Reference proteome</keyword>
<evidence type="ECO:0000313" key="2">
    <source>
        <dbReference type="Proteomes" id="UP000828941"/>
    </source>
</evidence>
<evidence type="ECO:0000313" key="1">
    <source>
        <dbReference type="EMBL" id="KAI4296571.1"/>
    </source>
</evidence>
<protein>
    <submittedName>
        <fullName evidence="1">Uncharacterized protein</fullName>
    </submittedName>
</protein>
<dbReference type="Proteomes" id="UP000828941">
    <property type="component" value="Chromosome 14"/>
</dbReference>
<reference evidence="1 2" key="1">
    <citation type="journal article" date="2022" name="DNA Res.">
        <title>Chromosomal-level genome assembly of the orchid tree Bauhinia variegata (Leguminosae; Cercidoideae) supports the allotetraploid origin hypothesis of Bauhinia.</title>
        <authorList>
            <person name="Zhong Y."/>
            <person name="Chen Y."/>
            <person name="Zheng D."/>
            <person name="Pang J."/>
            <person name="Liu Y."/>
            <person name="Luo S."/>
            <person name="Meng S."/>
            <person name="Qian L."/>
            <person name="Wei D."/>
            <person name="Dai S."/>
            <person name="Zhou R."/>
        </authorList>
    </citation>
    <scope>NUCLEOTIDE SEQUENCE [LARGE SCALE GENOMIC DNA]</scope>
    <source>
        <strain evidence="1">BV-YZ2020</strain>
    </source>
</reference>
<name>A0ACB9KHB2_BAUVA</name>
<accession>A0ACB9KHB2</accession>
<dbReference type="EMBL" id="CM039439">
    <property type="protein sequence ID" value="KAI4296571.1"/>
    <property type="molecule type" value="Genomic_DNA"/>
</dbReference>
<organism evidence="1 2">
    <name type="scientific">Bauhinia variegata</name>
    <name type="common">Purple orchid tree</name>
    <name type="synonym">Phanera variegata</name>
    <dbReference type="NCBI Taxonomy" id="167791"/>
    <lineage>
        <taxon>Eukaryota</taxon>
        <taxon>Viridiplantae</taxon>
        <taxon>Streptophyta</taxon>
        <taxon>Embryophyta</taxon>
        <taxon>Tracheophyta</taxon>
        <taxon>Spermatophyta</taxon>
        <taxon>Magnoliopsida</taxon>
        <taxon>eudicotyledons</taxon>
        <taxon>Gunneridae</taxon>
        <taxon>Pentapetalae</taxon>
        <taxon>rosids</taxon>
        <taxon>fabids</taxon>
        <taxon>Fabales</taxon>
        <taxon>Fabaceae</taxon>
        <taxon>Cercidoideae</taxon>
        <taxon>Cercideae</taxon>
        <taxon>Bauhiniinae</taxon>
        <taxon>Bauhinia</taxon>
    </lineage>
</organism>